<name>A0A8J3UGM2_9ACTN</name>
<dbReference type="AlphaFoldDB" id="A0A8J3UGM2"/>
<reference evidence="1 2" key="1">
    <citation type="submission" date="2021-01" db="EMBL/GenBank/DDBJ databases">
        <title>Whole genome shotgun sequence of Planotetraspora phitsanulokensis NBRC 104273.</title>
        <authorList>
            <person name="Komaki H."/>
            <person name="Tamura T."/>
        </authorList>
    </citation>
    <scope>NUCLEOTIDE SEQUENCE [LARGE SCALE GENOMIC DNA]</scope>
    <source>
        <strain evidence="1 2">NBRC 104273</strain>
    </source>
</reference>
<evidence type="ECO:0008006" key="3">
    <source>
        <dbReference type="Google" id="ProtNLM"/>
    </source>
</evidence>
<accession>A0A8J3UGM2</accession>
<keyword evidence="2" id="KW-1185">Reference proteome</keyword>
<proteinExistence type="predicted"/>
<comment type="caution">
    <text evidence="1">The sequence shown here is derived from an EMBL/GenBank/DDBJ whole genome shotgun (WGS) entry which is preliminary data.</text>
</comment>
<dbReference type="Proteomes" id="UP000622547">
    <property type="component" value="Unassembled WGS sequence"/>
</dbReference>
<organism evidence="1 2">
    <name type="scientific">Planotetraspora phitsanulokensis</name>
    <dbReference type="NCBI Taxonomy" id="575192"/>
    <lineage>
        <taxon>Bacteria</taxon>
        <taxon>Bacillati</taxon>
        <taxon>Actinomycetota</taxon>
        <taxon>Actinomycetes</taxon>
        <taxon>Streptosporangiales</taxon>
        <taxon>Streptosporangiaceae</taxon>
        <taxon>Planotetraspora</taxon>
    </lineage>
</organism>
<dbReference type="EMBL" id="BOOP01000048">
    <property type="protein sequence ID" value="GII42931.1"/>
    <property type="molecule type" value="Genomic_DNA"/>
</dbReference>
<protein>
    <recommendedName>
        <fullName evidence="3">HK97 gp10 family phage protein</fullName>
    </recommendedName>
</protein>
<evidence type="ECO:0000313" key="2">
    <source>
        <dbReference type="Proteomes" id="UP000622547"/>
    </source>
</evidence>
<gene>
    <name evidence="1" type="ORF">Pph01_79340</name>
</gene>
<sequence>MPLMADGVRFKVKFNQKVTAEELTDKTRRSAARGLTEATEHVLSVSNQRVPHDVGDLERSGAALVDETELVGIVSYNTEYAVVQHENLDYKHKDGRTAKFLELAAREEAEVVRLKIAKTIREAFK</sequence>
<evidence type="ECO:0000313" key="1">
    <source>
        <dbReference type="EMBL" id="GII42931.1"/>
    </source>
</evidence>